<evidence type="ECO:0000313" key="2">
    <source>
        <dbReference type="EMBL" id="KAH7111117.1"/>
    </source>
</evidence>
<gene>
    <name evidence="2" type="ORF">B0J11DRAFT_447751</name>
</gene>
<organism evidence="2 3">
    <name type="scientific">Dendryphion nanum</name>
    <dbReference type="NCBI Taxonomy" id="256645"/>
    <lineage>
        <taxon>Eukaryota</taxon>
        <taxon>Fungi</taxon>
        <taxon>Dikarya</taxon>
        <taxon>Ascomycota</taxon>
        <taxon>Pezizomycotina</taxon>
        <taxon>Dothideomycetes</taxon>
        <taxon>Pleosporomycetidae</taxon>
        <taxon>Pleosporales</taxon>
        <taxon>Torulaceae</taxon>
        <taxon>Dendryphion</taxon>
    </lineage>
</organism>
<evidence type="ECO:0008006" key="4">
    <source>
        <dbReference type="Google" id="ProtNLM"/>
    </source>
</evidence>
<dbReference type="Gene3D" id="3.40.630.30">
    <property type="match status" value="1"/>
</dbReference>
<dbReference type="EMBL" id="JAGMWT010000025">
    <property type="protein sequence ID" value="KAH7111117.1"/>
    <property type="molecule type" value="Genomic_DNA"/>
</dbReference>
<dbReference type="AlphaFoldDB" id="A0A9P9D2B3"/>
<evidence type="ECO:0000256" key="1">
    <source>
        <dbReference type="SAM" id="MobiDB-lite"/>
    </source>
</evidence>
<feature type="region of interest" description="Disordered" evidence="1">
    <location>
        <begin position="143"/>
        <end position="167"/>
    </location>
</feature>
<sequence>MGFGFTNSTNGNEKGDGMGTEFLNMLSPPKSDIAEYDNTRPFSKQAPSIPQVFLDAMSVREEVYGEQGIALEAEFDEDDARSWHWVVYASVGSRSNSLPADMRTKTFTSADEDKRRASASASRLPVGTIRLVRAPHSPNKYVRASEEVDKHPDADPPPSLASQIEEKHPTEPYVKLGRLAVLAPYRKLGLSKLLINSALEYAAKNPNAIYQPPSPTTIELANLTGMDVKKISTWQGLVMIHAQASLEKMWTRYGFAEELLDKNGNVEISREARWIEEGIEHISMWKRLKIDSRRL</sequence>
<dbReference type="CDD" id="cd04301">
    <property type="entry name" value="NAT_SF"/>
    <property type="match status" value="1"/>
</dbReference>
<keyword evidence="3" id="KW-1185">Reference proteome</keyword>
<dbReference type="SUPFAM" id="SSF55729">
    <property type="entry name" value="Acyl-CoA N-acyltransferases (Nat)"/>
    <property type="match status" value="1"/>
</dbReference>
<accession>A0A9P9D2B3</accession>
<feature type="compositionally biased region" description="Basic and acidic residues" evidence="1">
    <location>
        <begin position="143"/>
        <end position="154"/>
    </location>
</feature>
<dbReference type="OrthoDB" id="329272at2759"/>
<protein>
    <recommendedName>
        <fullName evidence="4">Glucosamine 6-phosphate N-acetyltransferase</fullName>
    </recommendedName>
</protein>
<feature type="compositionally biased region" description="Polar residues" evidence="1">
    <location>
        <begin position="1"/>
        <end position="12"/>
    </location>
</feature>
<dbReference type="InterPro" id="IPR016181">
    <property type="entry name" value="Acyl_CoA_acyltransferase"/>
</dbReference>
<reference evidence="2" key="1">
    <citation type="journal article" date="2021" name="Nat. Commun.">
        <title>Genetic determinants of endophytism in the Arabidopsis root mycobiome.</title>
        <authorList>
            <person name="Mesny F."/>
            <person name="Miyauchi S."/>
            <person name="Thiergart T."/>
            <person name="Pickel B."/>
            <person name="Atanasova L."/>
            <person name="Karlsson M."/>
            <person name="Huettel B."/>
            <person name="Barry K.W."/>
            <person name="Haridas S."/>
            <person name="Chen C."/>
            <person name="Bauer D."/>
            <person name="Andreopoulos W."/>
            <person name="Pangilinan J."/>
            <person name="LaButti K."/>
            <person name="Riley R."/>
            <person name="Lipzen A."/>
            <person name="Clum A."/>
            <person name="Drula E."/>
            <person name="Henrissat B."/>
            <person name="Kohler A."/>
            <person name="Grigoriev I.V."/>
            <person name="Martin F.M."/>
            <person name="Hacquard S."/>
        </authorList>
    </citation>
    <scope>NUCLEOTIDE SEQUENCE</scope>
    <source>
        <strain evidence="2">MPI-CAGE-CH-0243</strain>
    </source>
</reference>
<feature type="region of interest" description="Disordered" evidence="1">
    <location>
        <begin position="1"/>
        <end position="24"/>
    </location>
</feature>
<name>A0A9P9D2B3_9PLEO</name>
<proteinExistence type="predicted"/>
<comment type="caution">
    <text evidence="2">The sequence shown here is derived from an EMBL/GenBank/DDBJ whole genome shotgun (WGS) entry which is preliminary data.</text>
</comment>
<dbReference type="Proteomes" id="UP000700596">
    <property type="component" value="Unassembled WGS sequence"/>
</dbReference>
<evidence type="ECO:0000313" key="3">
    <source>
        <dbReference type="Proteomes" id="UP000700596"/>
    </source>
</evidence>